<accession>A0A5B6VXG9</accession>
<dbReference type="InterPro" id="IPR012337">
    <property type="entry name" value="RNaseH-like_sf"/>
</dbReference>
<dbReference type="SUPFAM" id="SSF53098">
    <property type="entry name" value="Ribonuclease H-like"/>
    <property type="match status" value="1"/>
</dbReference>
<dbReference type="Gene3D" id="3.30.420.10">
    <property type="entry name" value="Ribonuclease H-like superfamily/Ribonuclease H"/>
    <property type="match status" value="1"/>
</dbReference>
<dbReference type="OrthoDB" id="5554229at2759"/>
<protein>
    <submittedName>
        <fullName evidence="1">Pol protein integrase region</fullName>
    </submittedName>
</protein>
<dbReference type="Proteomes" id="UP000325315">
    <property type="component" value="Unassembled WGS sequence"/>
</dbReference>
<organism evidence="1 2">
    <name type="scientific">Gossypium australe</name>
    <dbReference type="NCBI Taxonomy" id="47621"/>
    <lineage>
        <taxon>Eukaryota</taxon>
        <taxon>Viridiplantae</taxon>
        <taxon>Streptophyta</taxon>
        <taxon>Embryophyta</taxon>
        <taxon>Tracheophyta</taxon>
        <taxon>Spermatophyta</taxon>
        <taxon>Magnoliopsida</taxon>
        <taxon>eudicotyledons</taxon>
        <taxon>Gunneridae</taxon>
        <taxon>Pentapetalae</taxon>
        <taxon>rosids</taxon>
        <taxon>malvids</taxon>
        <taxon>Malvales</taxon>
        <taxon>Malvaceae</taxon>
        <taxon>Malvoideae</taxon>
        <taxon>Gossypium</taxon>
    </lineage>
</organism>
<name>A0A5B6VXG9_9ROSI</name>
<evidence type="ECO:0000313" key="2">
    <source>
        <dbReference type="Proteomes" id="UP000325315"/>
    </source>
</evidence>
<dbReference type="AlphaFoldDB" id="A0A5B6VXG9"/>
<evidence type="ECO:0000313" key="1">
    <source>
        <dbReference type="EMBL" id="KAA3473517.1"/>
    </source>
</evidence>
<sequence length="164" mass="18991">MIWLLPQDSYNLYPYLQRPGNFISMDFVEGLPTSKGKTMIMVVVDRLTKYSHFLALSHLFQHCPWLMSIWPKFICCIASLHLSFLIGTKNFEQFLAGVIQAAWNQIAHSNDGIIPPTTHPFKPLRMKHSMAKALHFIYPIWQAFRTKKLPGYSFSFTSRELKIG</sequence>
<dbReference type="InterPro" id="IPR036397">
    <property type="entry name" value="RNaseH_sf"/>
</dbReference>
<keyword evidence="2" id="KW-1185">Reference proteome</keyword>
<dbReference type="GO" id="GO:0003676">
    <property type="term" value="F:nucleic acid binding"/>
    <property type="evidence" value="ECO:0007669"/>
    <property type="project" value="InterPro"/>
</dbReference>
<comment type="caution">
    <text evidence="1">The sequence shown here is derived from an EMBL/GenBank/DDBJ whole genome shotgun (WGS) entry which is preliminary data.</text>
</comment>
<dbReference type="EMBL" id="SMMG02000005">
    <property type="protein sequence ID" value="KAA3473517.1"/>
    <property type="molecule type" value="Genomic_DNA"/>
</dbReference>
<reference evidence="1" key="1">
    <citation type="submission" date="2019-08" db="EMBL/GenBank/DDBJ databases">
        <authorList>
            <person name="Liu F."/>
        </authorList>
    </citation>
    <scope>NUCLEOTIDE SEQUENCE [LARGE SCALE GENOMIC DNA]</scope>
    <source>
        <strain evidence="1">PA1801</strain>
        <tissue evidence="1">Leaf</tissue>
    </source>
</reference>
<proteinExistence type="predicted"/>
<gene>
    <name evidence="1" type="ORF">EPI10_023884</name>
</gene>